<proteinExistence type="predicted"/>
<dbReference type="Pfam" id="PF00400">
    <property type="entry name" value="WD40"/>
    <property type="match status" value="1"/>
</dbReference>
<evidence type="ECO:0000256" key="1">
    <source>
        <dbReference type="ARBA" id="ARBA00004138"/>
    </source>
</evidence>
<keyword evidence="7" id="KW-1185">Reference proteome</keyword>
<feature type="compositionally biased region" description="Basic and acidic residues" evidence="6">
    <location>
        <begin position="1"/>
        <end position="34"/>
    </location>
</feature>
<evidence type="ECO:0000256" key="4">
    <source>
        <dbReference type="ARBA" id="ARBA00023273"/>
    </source>
</evidence>
<dbReference type="InterPro" id="IPR001680">
    <property type="entry name" value="WD40_rpt"/>
</dbReference>
<evidence type="ECO:0000256" key="6">
    <source>
        <dbReference type="SAM" id="MobiDB-lite"/>
    </source>
</evidence>
<dbReference type="RefSeq" id="XP_026742733.1">
    <property type="nucleotide sequence ID" value="XM_026886932.1"/>
</dbReference>
<evidence type="ECO:0000313" key="7">
    <source>
        <dbReference type="Proteomes" id="UP000322000"/>
    </source>
</evidence>
<keyword evidence="4" id="KW-0966">Cell projection</keyword>
<accession>A0A7E5WPT1</accession>
<evidence type="ECO:0000256" key="3">
    <source>
        <dbReference type="ARBA" id="ARBA00022737"/>
    </source>
</evidence>
<dbReference type="SUPFAM" id="SSF47473">
    <property type="entry name" value="EF-hand"/>
    <property type="match status" value="1"/>
</dbReference>
<dbReference type="SUPFAM" id="SSF50978">
    <property type="entry name" value="WD40 repeat-like"/>
    <property type="match status" value="1"/>
</dbReference>
<dbReference type="AlphaFoldDB" id="A0A7E5WPT1"/>
<reference evidence="8" key="1">
    <citation type="submission" date="2025-08" db="UniProtKB">
        <authorList>
            <consortium name="RefSeq"/>
        </authorList>
    </citation>
    <scope>IDENTIFICATION</scope>
</reference>
<dbReference type="InterPro" id="IPR011992">
    <property type="entry name" value="EF-hand-dom_pair"/>
</dbReference>
<keyword evidence="2" id="KW-0853">WD repeat</keyword>
<organism evidence="7 8">
    <name type="scientific">Trichoplusia ni</name>
    <name type="common">Cabbage looper</name>
    <dbReference type="NCBI Taxonomy" id="7111"/>
    <lineage>
        <taxon>Eukaryota</taxon>
        <taxon>Metazoa</taxon>
        <taxon>Ecdysozoa</taxon>
        <taxon>Arthropoda</taxon>
        <taxon>Hexapoda</taxon>
        <taxon>Insecta</taxon>
        <taxon>Pterygota</taxon>
        <taxon>Neoptera</taxon>
        <taxon>Endopterygota</taxon>
        <taxon>Lepidoptera</taxon>
        <taxon>Glossata</taxon>
        <taxon>Ditrysia</taxon>
        <taxon>Noctuoidea</taxon>
        <taxon>Noctuidae</taxon>
        <taxon>Plusiinae</taxon>
        <taxon>Trichoplusia</taxon>
    </lineage>
</organism>
<dbReference type="GeneID" id="113504567"/>
<dbReference type="InterPro" id="IPR050630">
    <property type="entry name" value="WD_repeat_EMAP"/>
</dbReference>
<sequence>MGSLKDQEKLDQRPDMKEAKGSCEHRASTSKGERSVSMPDMNFGRKSVSETEMPGLGSLSQPCTKTPAEYTPTKKPAPFKMRWINGFNHKVGVINLNDKGNTIMFYAASNCGVLYNWTTHKMWLLQGHRHLITCITADANGKWLVTADAGPENVLIIWDSSDLFPQRTIFAPHGTTRIAKVAMSNDAKYLITLAYPSEKVTVHWWIWSFGHTAPDAVTEIDDLLRDAVIQMGFNPIRTQRFLLLTRTCFFLCCAKKIKVLERGVIKETDNYEIKIRRPDRNEHADCGKLMCFTFSSNTAQILVSTSRGLVIVYGYTIEYQKHFSPLDIDRLRFIKVVRLERRMINIIKYVDGLLVTGNSIGEIRFYDDQLKLLYWMDSLNVDKVKSLSFNISPRSTMILDPKCNKPCPCWEKVKVEKDPKTGEMKQKLIKMRLPSDATTSGKPFLVRDFIVTTWNQGVGFVDFVTEKYTNVLDSKISPILSMSVHPEKPFAVLGYTDGMVELIDFIKHSLITRLDLRSRYAVVVPPDDDSINCNYEVTVPELSVTYLKYSPSGLHLACGLNTGQLLFLDPSTIEILTPKPFGDTNDAIKHISFSPDSLLIATAFKYKIVNYETTMTLATVLGPRFEFPVSKVQLITRKDSKDIDPENSQYLLFSAKDIIGLQKMPLDGNPWKHVGMLGHPVRIQKMCFREDLGMLFTIGVRDTTMTQWVANYRAVEVAAARGGVELDPYYCLIDSGRPGWLFQEIRDLFYYIQILCQGTFSPARRRVKDYIPIDSLPDLMRALGFFPSEYEVENLIVEAKYKVFNRAPVSEIEFEEFVKLYLNHRPAFGEHYKRLRLAFRNFANISNEGYVMSREDLIDILTSQGERFSRELCWYLLSVLCGHSFEDRAVLNENDFSFLPEYITFSDFTTEIIGIQEMDNISDTYSGVESWASMHTFSSVDSDDKIL</sequence>
<dbReference type="Gene3D" id="1.10.238.10">
    <property type="entry name" value="EF-hand"/>
    <property type="match status" value="1"/>
</dbReference>
<dbReference type="PANTHER" id="PTHR13720:SF13">
    <property type="entry name" value="CILIA- AND FLAGELLA-ASSOCIATED PROTEIN 251"/>
    <property type="match status" value="1"/>
</dbReference>
<dbReference type="SMART" id="SM00320">
    <property type="entry name" value="WD40"/>
    <property type="match status" value="3"/>
</dbReference>
<dbReference type="InterPro" id="IPR015943">
    <property type="entry name" value="WD40/YVTN_repeat-like_dom_sf"/>
</dbReference>
<keyword evidence="3" id="KW-0677">Repeat</keyword>
<evidence type="ECO:0000256" key="5">
    <source>
        <dbReference type="ARBA" id="ARBA00040994"/>
    </source>
</evidence>
<gene>
    <name evidence="8" type="primary">LOC113504567</name>
</gene>
<evidence type="ECO:0000256" key="2">
    <source>
        <dbReference type="ARBA" id="ARBA00022574"/>
    </source>
</evidence>
<protein>
    <recommendedName>
        <fullName evidence="5">Cilia- and flagella-associated protein 251</fullName>
    </recommendedName>
</protein>
<feature type="region of interest" description="Disordered" evidence="6">
    <location>
        <begin position="1"/>
        <end position="72"/>
    </location>
</feature>
<comment type="subcellular location">
    <subcellularLocation>
        <location evidence="1">Cell projection</location>
        <location evidence="1">Cilium</location>
    </subcellularLocation>
</comment>
<dbReference type="GO" id="GO:0031514">
    <property type="term" value="C:motile cilium"/>
    <property type="evidence" value="ECO:0007669"/>
    <property type="project" value="TreeGrafter"/>
</dbReference>
<dbReference type="PANTHER" id="PTHR13720">
    <property type="entry name" value="WD-40 REPEAT PROTEIN"/>
    <property type="match status" value="1"/>
</dbReference>
<name>A0A7E5WPT1_TRINI</name>
<dbReference type="InterPro" id="IPR036322">
    <property type="entry name" value="WD40_repeat_dom_sf"/>
</dbReference>
<dbReference type="Gene3D" id="2.130.10.10">
    <property type="entry name" value="YVTN repeat-like/Quinoprotein amine dehydrogenase"/>
    <property type="match status" value="2"/>
</dbReference>
<dbReference type="Proteomes" id="UP000322000">
    <property type="component" value="Chromosome 22"/>
</dbReference>
<evidence type="ECO:0000313" key="8">
    <source>
        <dbReference type="RefSeq" id="XP_026742733.1"/>
    </source>
</evidence>